<dbReference type="AlphaFoldDB" id="A0A2P2Q1L7"/>
<name>A0A2P2Q1L7_RHIMU</name>
<organism evidence="1">
    <name type="scientific">Rhizophora mucronata</name>
    <name type="common">Asiatic mangrove</name>
    <dbReference type="NCBI Taxonomy" id="61149"/>
    <lineage>
        <taxon>Eukaryota</taxon>
        <taxon>Viridiplantae</taxon>
        <taxon>Streptophyta</taxon>
        <taxon>Embryophyta</taxon>
        <taxon>Tracheophyta</taxon>
        <taxon>Spermatophyta</taxon>
        <taxon>Magnoliopsida</taxon>
        <taxon>eudicotyledons</taxon>
        <taxon>Gunneridae</taxon>
        <taxon>Pentapetalae</taxon>
        <taxon>rosids</taxon>
        <taxon>fabids</taxon>
        <taxon>Malpighiales</taxon>
        <taxon>Rhizophoraceae</taxon>
        <taxon>Rhizophora</taxon>
    </lineage>
</organism>
<proteinExistence type="predicted"/>
<dbReference type="EMBL" id="GGEC01080383">
    <property type="protein sequence ID" value="MBX60867.1"/>
    <property type="molecule type" value="Transcribed_RNA"/>
</dbReference>
<accession>A0A2P2Q1L7</accession>
<protein>
    <submittedName>
        <fullName evidence="1">Uncharacterized protein</fullName>
    </submittedName>
</protein>
<sequence>MVGSFYYENLADKMPLVNQRNVCFSPQGWSRCGLKVLWQWWKPSI</sequence>
<evidence type="ECO:0000313" key="1">
    <source>
        <dbReference type="EMBL" id="MBX60867.1"/>
    </source>
</evidence>
<reference evidence="1" key="1">
    <citation type="submission" date="2018-02" db="EMBL/GenBank/DDBJ databases">
        <title>Rhizophora mucronata_Transcriptome.</title>
        <authorList>
            <person name="Meera S.P."/>
            <person name="Sreeshan A."/>
            <person name="Augustine A."/>
        </authorList>
    </citation>
    <scope>NUCLEOTIDE SEQUENCE</scope>
    <source>
        <tissue evidence="1">Leaf</tissue>
    </source>
</reference>